<comment type="caution">
    <text evidence="1">The sequence shown here is derived from an EMBL/GenBank/DDBJ whole genome shotgun (WGS) entry which is preliminary data.</text>
</comment>
<protein>
    <submittedName>
        <fullName evidence="1">Uncharacterized protein</fullName>
    </submittedName>
</protein>
<gene>
    <name evidence="1" type="ORF">Slati_2140200</name>
</gene>
<organism evidence="1">
    <name type="scientific">Sesamum latifolium</name>
    <dbReference type="NCBI Taxonomy" id="2727402"/>
    <lineage>
        <taxon>Eukaryota</taxon>
        <taxon>Viridiplantae</taxon>
        <taxon>Streptophyta</taxon>
        <taxon>Embryophyta</taxon>
        <taxon>Tracheophyta</taxon>
        <taxon>Spermatophyta</taxon>
        <taxon>Magnoliopsida</taxon>
        <taxon>eudicotyledons</taxon>
        <taxon>Gunneridae</taxon>
        <taxon>Pentapetalae</taxon>
        <taxon>asterids</taxon>
        <taxon>lamiids</taxon>
        <taxon>Lamiales</taxon>
        <taxon>Pedaliaceae</taxon>
        <taxon>Sesamum</taxon>
    </lineage>
</organism>
<name>A0AAW2WR43_9LAMI</name>
<reference evidence="1" key="2">
    <citation type="journal article" date="2024" name="Plant">
        <title>Genomic evolution and insights into agronomic trait innovations of Sesamum species.</title>
        <authorList>
            <person name="Miao H."/>
            <person name="Wang L."/>
            <person name="Qu L."/>
            <person name="Liu H."/>
            <person name="Sun Y."/>
            <person name="Le M."/>
            <person name="Wang Q."/>
            <person name="Wei S."/>
            <person name="Zheng Y."/>
            <person name="Lin W."/>
            <person name="Duan Y."/>
            <person name="Cao H."/>
            <person name="Xiong S."/>
            <person name="Wang X."/>
            <person name="Wei L."/>
            <person name="Li C."/>
            <person name="Ma Q."/>
            <person name="Ju M."/>
            <person name="Zhao R."/>
            <person name="Li G."/>
            <person name="Mu C."/>
            <person name="Tian Q."/>
            <person name="Mei H."/>
            <person name="Zhang T."/>
            <person name="Gao T."/>
            <person name="Zhang H."/>
        </authorList>
    </citation>
    <scope>NUCLEOTIDE SEQUENCE</scope>
    <source>
        <strain evidence="1">KEN1</strain>
    </source>
</reference>
<accession>A0AAW2WR43</accession>
<proteinExistence type="predicted"/>
<dbReference type="EMBL" id="JACGWN010000007">
    <property type="protein sequence ID" value="KAL0444175.1"/>
    <property type="molecule type" value="Genomic_DNA"/>
</dbReference>
<sequence length="240" mass="27072">MTNEMQKNYDRLYDVSSIMLHMKDVYTILDRNIRYATTKAFSGSSWLKDPLHKHGIKMFPIVEKLEDRQVGLGNDTYINVNLQALSPSFDPFFVKFNMNGLDKFIHELINMLVQQTGGCWKREKGKAKAATSAQSALIAPVALVSMGKAKRKVDRQPSRAMMSSCITEKRVIGRGSGGTFVIEVNMITKFAFWLLNTDCGAHIYNDLKVLKINKRLSNHEVTPKLGNENTVATEAIRLVN</sequence>
<dbReference type="AlphaFoldDB" id="A0AAW2WR43"/>
<reference evidence="1" key="1">
    <citation type="submission" date="2020-06" db="EMBL/GenBank/DDBJ databases">
        <authorList>
            <person name="Li T."/>
            <person name="Hu X."/>
            <person name="Zhang T."/>
            <person name="Song X."/>
            <person name="Zhang H."/>
            <person name="Dai N."/>
            <person name="Sheng W."/>
            <person name="Hou X."/>
            <person name="Wei L."/>
        </authorList>
    </citation>
    <scope>NUCLEOTIDE SEQUENCE</scope>
    <source>
        <strain evidence="1">KEN1</strain>
        <tissue evidence="1">Leaf</tissue>
    </source>
</reference>
<evidence type="ECO:0000313" key="1">
    <source>
        <dbReference type="EMBL" id="KAL0444175.1"/>
    </source>
</evidence>